<evidence type="ECO:0000313" key="2">
    <source>
        <dbReference type="Proteomes" id="UP001055811"/>
    </source>
</evidence>
<organism evidence="1 2">
    <name type="scientific">Cichorium intybus</name>
    <name type="common">Chicory</name>
    <dbReference type="NCBI Taxonomy" id="13427"/>
    <lineage>
        <taxon>Eukaryota</taxon>
        <taxon>Viridiplantae</taxon>
        <taxon>Streptophyta</taxon>
        <taxon>Embryophyta</taxon>
        <taxon>Tracheophyta</taxon>
        <taxon>Spermatophyta</taxon>
        <taxon>Magnoliopsida</taxon>
        <taxon>eudicotyledons</taxon>
        <taxon>Gunneridae</taxon>
        <taxon>Pentapetalae</taxon>
        <taxon>asterids</taxon>
        <taxon>campanulids</taxon>
        <taxon>Asterales</taxon>
        <taxon>Asteraceae</taxon>
        <taxon>Cichorioideae</taxon>
        <taxon>Cichorieae</taxon>
        <taxon>Cichoriinae</taxon>
        <taxon>Cichorium</taxon>
    </lineage>
</organism>
<protein>
    <submittedName>
        <fullName evidence="1">Uncharacterized protein</fullName>
    </submittedName>
</protein>
<sequence>MEGQISNTGLQGETVVVNHYKLKDGYKSTKVHLETLVMNHYKFQAWPEFKAKFRRRVSAYVVDWTRSVNLQSTDWTPGLGYQAVESEGWGERFCEVYDHRLRDLTRK</sequence>
<reference evidence="2" key="1">
    <citation type="journal article" date="2022" name="Mol. Ecol. Resour.">
        <title>The genomes of chicory, endive, great burdock and yacon provide insights into Asteraceae palaeo-polyploidization history and plant inulin production.</title>
        <authorList>
            <person name="Fan W."/>
            <person name="Wang S."/>
            <person name="Wang H."/>
            <person name="Wang A."/>
            <person name="Jiang F."/>
            <person name="Liu H."/>
            <person name="Zhao H."/>
            <person name="Xu D."/>
            <person name="Zhang Y."/>
        </authorList>
    </citation>
    <scope>NUCLEOTIDE SEQUENCE [LARGE SCALE GENOMIC DNA]</scope>
    <source>
        <strain evidence="2">cv. Punajuju</strain>
    </source>
</reference>
<evidence type="ECO:0000313" key="1">
    <source>
        <dbReference type="EMBL" id="KAI3781229.1"/>
    </source>
</evidence>
<dbReference type="EMBL" id="CM042010">
    <property type="protein sequence ID" value="KAI3781229.1"/>
    <property type="molecule type" value="Genomic_DNA"/>
</dbReference>
<comment type="caution">
    <text evidence="1">The sequence shown here is derived from an EMBL/GenBank/DDBJ whole genome shotgun (WGS) entry which is preliminary data.</text>
</comment>
<name>A0ACB9GCJ7_CICIN</name>
<reference evidence="1 2" key="2">
    <citation type="journal article" date="2022" name="Mol. Ecol. Resour.">
        <title>The genomes of chicory, endive, great burdock and yacon provide insights into Asteraceae paleo-polyploidization history and plant inulin production.</title>
        <authorList>
            <person name="Fan W."/>
            <person name="Wang S."/>
            <person name="Wang H."/>
            <person name="Wang A."/>
            <person name="Jiang F."/>
            <person name="Liu H."/>
            <person name="Zhao H."/>
            <person name="Xu D."/>
            <person name="Zhang Y."/>
        </authorList>
    </citation>
    <scope>NUCLEOTIDE SEQUENCE [LARGE SCALE GENOMIC DNA]</scope>
    <source>
        <strain evidence="2">cv. Punajuju</strain>
        <tissue evidence="1">Leaves</tissue>
    </source>
</reference>
<dbReference type="Proteomes" id="UP001055811">
    <property type="component" value="Linkage Group LG02"/>
</dbReference>
<gene>
    <name evidence="1" type="ORF">L2E82_11238</name>
</gene>
<keyword evidence="2" id="KW-1185">Reference proteome</keyword>
<accession>A0ACB9GCJ7</accession>
<proteinExistence type="predicted"/>